<evidence type="ECO:0000313" key="13">
    <source>
        <dbReference type="EMBL" id="CUS52916.1"/>
    </source>
</evidence>
<evidence type="ECO:0000256" key="8">
    <source>
        <dbReference type="ARBA" id="ARBA00022833"/>
    </source>
</evidence>
<dbReference type="GO" id="GO:0008745">
    <property type="term" value="F:N-acetylmuramoyl-L-alanine amidase activity"/>
    <property type="evidence" value="ECO:0007669"/>
    <property type="project" value="UniProtKB-EC"/>
</dbReference>
<comment type="catalytic activity">
    <reaction evidence="1">
        <text>Hydrolyzes the link between N-acetylmuramoyl residues and L-amino acid residues in certain cell-wall glycopeptides.</text>
        <dbReference type="EC" id="3.5.1.28"/>
    </reaction>
</comment>
<keyword evidence="9" id="KW-0961">Cell wall biogenesis/degradation</keyword>
<evidence type="ECO:0000256" key="2">
    <source>
        <dbReference type="ARBA" id="ARBA00001947"/>
    </source>
</evidence>
<dbReference type="GO" id="GO:0071555">
    <property type="term" value="P:cell wall organization"/>
    <property type="evidence" value="ECO:0007669"/>
    <property type="project" value="UniProtKB-KW"/>
</dbReference>
<dbReference type="InterPro" id="IPR036505">
    <property type="entry name" value="Amidase/PGRP_sf"/>
</dbReference>
<dbReference type="SMART" id="SM00644">
    <property type="entry name" value="Ami_2"/>
    <property type="match status" value="1"/>
</dbReference>
<evidence type="ECO:0000259" key="12">
    <source>
        <dbReference type="SMART" id="SM00644"/>
    </source>
</evidence>
<dbReference type="GO" id="GO:0009254">
    <property type="term" value="P:peptidoglycan turnover"/>
    <property type="evidence" value="ECO:0007669"/>
    <property type="project" value="TreeGrafter"/>
</dbReference>
<dbReference type="PANTHER" id="PTHR30417:SF4">
    <property type="entry name" value="1,6-ANHYDRO-N-ACETYLMURAMYL-L-ALANINE AMIDASE AMPD"/>
    <property type="match status" value="1"/>
</dbReference>
<evidence type="ECO:0000256" key="7">
    <source>
        <dbReference type="ARBA" id="ARBA00022801"/>
    </source>
</evidence>
<dbReference type="EC" id="3.5.1.28" evidence="4"/>
<keyword evidence="7 13" id="KW-0378">Hydrolase</keyword>
<dbReference type="SUPFAM" id="SSF55846">
    <property type="entry name" value="N-acetylmuramoyl-L-alanine amidase-like"/>
    <property type="match status" value="1"/>
</dbReference>
<dbReference type="GO" id="GO:0005737">
    <property type="term" value="C:cytoplasm"/>
    <property type="evidence" value="ECO:0007669"/>
    <property type="project" value="UniProtKB-SubCell"/>
</dbReference>
<feature type="domain" description="N-acetylmuramoyl-L-alanine amidase" evidence="12">
    <location>
        <begin position="24"/>
        <end position="175"/>
    </location>
</feature>
<evidence type="ECO:0000256" key="3">
    <source>
        <dbReference type="ARBA" id="ARBA00004496"/>
    </source>
</evidence>
<keyword evidence="5" id="KW-0963">Cytoplasm</keyword>
<dbReference type="EMBL" id="CZRL01000092">
    <property type="protein sequence ID" value="CUS52916.1"/>
    <property type="molecule type" value="Genomic_DNA"/>
</dbReference>
<evidence type="ECO:0000256" key="1">
    <source>
        <dbReference type="ARBA" id="ARBA00001561"/>
    </source>
</evidence>
<dbReference type="CDD" id="cd06583">
    <property type="entry name" value="PGRP"/>
    <property type="match status" value="1"/>
</dbReference>
<comment type="cofactor">
    <cofactor evidence="2">
        <name>Zn(2+)</name>
        <dbReference type="ChEBI" id="CHEBI:29105"/>
    </cofactor>
</comment>
<proteinExistence type="predicted"/>
<keyword evidence="8" id="KW-0862">Zinc</keyword>
<sequence length="190" mass="21162">MNSAPGNDRVGHLLDGVAYDFFPSPNCDDRPDNVAPDTVVIHAISLPPGEYGGDGIIDFFLNRIQASAHPYYASICHLRVSSHFLVRRDGEILQFVPVARRAWHAGDSKFKGKNAVNDFSIGIELEGMENSPFESAQYESLTVLTRLLMNTYPAITMDRIVGHSDIAAGRKTDPGPYFDWYRFREKLGIS</sequence>
<evidence type="ECO:0000256" key="9">
    <source>
        <dbReference type="ARBA" id="ARBA00023316"/>
    </source>
</evidence>
<name>A0A170PRI7_9ZZZZ</name>
<reference evidence="13" key="1">
    <citation type="submission" date="2015-10" db="EMBL/GenBank/DDBJ databases">
        <authorList>
            <person name="Gilbert D.G."/>
        </authorList>
    </citation>
    <scope>NUCLEOTIDE SEQUENCE</scope>
</reference>
<dbReference type="PANTHER" id="PTHR30417">
    <property type="entry name" value="N-ACETYLMURAMOYL-L-ALANINE AMIDASE AMID"/>
    <property type="match status" value="1"/>
</dbReference>
<evidence type="ECO:0000256" key="10">
    <source>
        <dbReference type="ARBA" id="ARBA00039257"/>
    </source>
</evidence>
<dbReference type="InterPro" id="IPR051206">
    <property type="entry name" value="NAMLAA_amidase_2"/>
</dbReference>
<protein>
    <recommendedName>
        <fullName evidence="10">1,6-anhydro-N-acetylmuramyl-L-alanine amidase AmpD</fullName>
        <ecNumber evidence="4">3.5.1.28</ecNumber>
    </recommendedName>
    <alternativeName>
        <fullName evidence="11">N-acetylmuramoyl-L-alanine amidase</fullName>
    </alternativeName>
</protein>
<dbReference type="InterPro" id="IPR002502">
    <property type="entry name" value="Amidase_domain"/>
</dbReference>
<organism evidence="13">
    <name type="scientific">hydrothermal vent metagenome</name>
    <dbReference type="NCBI Taxonomy" id="652676"/>
    <lineage>
        <taxon>unclassified sequences</taxon>
        <taxon>metagenomes</taxon>
        <taxon>ecological metagenomes</taxon>
    </lineage>
</organism>
<dbReference type="AlphaFoldDB" id="A0A170PRI7"/>
<evidence type="ECO:0000256" key="4">
    <source>
        <dbReference type="ARBA" id="ARBA00011901"/>
    </source>
</evidence>
<keyword evidence="6" id="KW-0479">Metal-binding</keyword>
<accession>A0A170PRI7</accession>
<comment type="subcellular location">
    <subcellularLocation>
        <location evidence="3">Cytoplasm</location>
    </subcellularLocation>
</comment>
<dbReference type="NCBIfam" id="NF008758">
    <property type="entry name" value="PRK11789.1"/>
    <property type="match status" value="1"/>
</dbReference>
<dbReference type="GO" id="GO:0009253">
    <property type="term" value="P:peptidoglycan catabolic process"/>
    <property type="evidence" value="ECO:0007669"/>
    <property type="project" value="InterPro"/>
</dbReference>
<dbReference type="Pfam" id="PF01510">
    <property type="entry name" value="Amidase_2"/>
    <property type="match status" value="1"/>
</dbReference>
<evidence type="ECO:0000256" key="11">
    <source>
        <dbReference type="ARBA" id="ARBA00042615"/>
    </source>
</evidence>
<evidence type="ECO:0000256" key="6">
    <source>
        <dbReference type="ARBA" id="ARBA00022723"/>
    </source>
</evidence>
<dbReference type="Gene3D" id="3.40.80.10">
    <property type="entry name" value="Peptidoglycan recognition protein-like"/>
    <property type="match status" value="1"/>
</dbReference>
<evidence type="ECO:0000256" key="5">
    <source>
        <dbReference type="ARBA" id="ARBA00022490"/>
    </source>
</evidence>
<gene>
    <name evidence="13" type="ORF">MGWOODY_XGa1300</name>
</gene>
<dbReference type="GO" id="GO:0046872">
    <property type="term" value="F:metal ion binding"/>
    <property type="evidence" value="ECO:0007669"/>
    <property type="project" value="UniProtKB-KW"/>
</dbReference>